<protein>
    <recommendedName>
        <fullName evidence="4">Ribosomally synthesized peptide with SipW-like signal peptide</fullName>
    </recommendedName>
</protein>
<reference evidence="2 3" key="1">
    <citation type="submission" date="2023-10" db="EMBL/GenBank/DDBJ databases">
        <title>Development of a sustainable strategy for remediation of hydrocarbon-contaminated territories based on the waste exchange concept.</title>
        <authorList>
            <person name="Krivoruchko A."/>
        </authorList>
    </citation>
    <scope>NUCLEOTIDE SEQUENCE [LARGE SCALE GENOMIC DNA]</scope>
    <source>
        <strain evidence="2 3">IEGM 1323</strain>
    </source>
</reference>
<proteinExistence type="predicted"/>
<evidence type="ECO:0008006" key="4">
    <source>
        <dbReference type="Google" id="ProtNLM"/>
    </source>
</evidence>
<name>A0ABU4BFB5_9NOCA</name>
<feature type="chain" id="PRO_5046590153" description="Ribosomally synthesized peptide with SipW-like signal peptide" evidence="1">
    <location>
        <begin position="29"/>
        <end position="198"/>
    </location>
</feature>
<dbReference type="EMBL" id="JAWLJX010000004">
    <property type="protein sequence ID" value="MDV6262793.1"/>
    <property type="molecule type" value="Genomic_DNA"/>
</dbReference>
<evidence type="ECO:0000313" key="3">
    <source>
        <dbReference type="Proteomes" id="UP001185755"/>
    </source>
</evidence>
<dbReference type="Proteomes" id="UP001185755">
    <property type="component" value="Unassembled WGS sequence"/>
</dbReference>
<evidence type="ECO:0000313" key="2">
    <source>
        <dbReference type="EMBL" id="MDV6262793.1"/>
    </source>
</evidence>
<gene>
    <name evidence="2" type="ORF">R3P96_15755</name>
</gene>
<sequence length="198" mass="20112">MTSNRKLIGAALAIAVTVLALGSVQSTAALWRTDATVPGTGPVNTGKLVLTAGAGGSTQSTAYQFDELKPAGLIQIGDFVQRPLTISNGGTIPLKFRLGTVAVPSSSAGVANVHVDVRRVASTAGCPTTGSVPAGLATLADVSVQTKGSANGVAGWSNIPRDESATLCVRSTLLAVPATAVSYRHVFTFDAQQLRNNP</sequence>
<comment type="caution">
    <text evidence="2">The sequence shown here is derived from an EMBL/GenBank/DDBJ whole genome shotgun (WGS) entry which is preliminary data.</text>
</comment>
<evidence type="ECO:0000256" key="1">
    <source>
        <dbReference type="SAM" id="SignalP"/>
    </source>
</evidence>
<dbReference type="RefSeq" id="WP_317565091.1">
    <property type="nucleotide sequence ID" value="NZ_JAWLJX010000004.1"/>
</dbReference>
<accession>A0ABU4BFB5</accession>
<keyword evidence="3" id="KW-1185">Reference proteome</keyword>
<organism evidence="2 3">
    <name type="scientific">Rhodococcoides yunnanense</name>
    <dbReference type="NCBI Taxonomy" id="278209"/>
    <lineage>
        <taxon>Bacteria</taxon>
        <taxon>Bacillati</taxon>
        <taxon>Actinomycetota</taxon>
        <taxon>Actinomycetes</taxon>
        <taxon>Mycobacteriales</taxon>
        <taxon>Nocardiaceae</taxon>
        <taxon>Rhodococcoides</taxon>
    </lineage>
</organism>
<keyword evidence="1" id="KW-0732">Signal</keyword>
<feature type="signal peptide" evidence="1">
    <location>
        <begin position="1"/>
        <end position="28"/>
    </location>
</feature>